<evidence type="ECO:0000313" key="3">
    <source>
        <dbReference type="Proteomes" id="UP000198755"/>
    </source>
</evidence>
<sequence length="64" mass="7137">MAKKIPDDEGVDAGLPGVGPHRMPQIVQVDVWYAGMVADSLPSFFYHLDRNMALRIQETGKNPR</sequence>
<accession>A0A1I4AW54</accession>
<name>A0A1I4AW54_9HYPH</name>
<keyword evidence="3" id="KW-1185">Reference proteome</keyword>
<evidence type="ECO:0000313" key="2">
    <source>
        <dbReference type="EMBL" id="SFK60705.1"/>
    </source>
</evidence>
<dbReference type="EMBL" id="FOSN01000012">
    <property type="protein sequence ID" value="SFK60705.1"/>
    <property type="molecule type" value="Genomic_DNA"/>
</dbReference>
<reference evidence="2 3" key="1">
    <citation type="submission" date="2016-10" db="EMBL/GenBank/DDBJ databases">
        <authorList>
            <person name="de Groot N.N."/>
        </authorList>
    </citation>
    <scope>NUCLEOTIDE SEQUENCE [LARGE SCALE GENOMIC DNA]</scope>
    <source>
        <strain evidence="2 3">NE2</strain>
    </source>
</reference>
<dbReference type="AlphaFoldDB" id="A0A1I4AW54"/>
<evidence type="ECO:0000256" key="1">
    <source>
        <dbReference type="SAM" id="MobiDB-lite"/>
    </source>
</evidence>
<gene>
    <name evidence="2" type="ORF">SAMN05444581_1121</name>
</gene>
<feature type="region of interest" description="Disordered" evidence="1">
    <location>
        <begin position="1"/>
        <end position="20"/>
    </location>
</feature>
<dbReference type="Proteomes" id="UP000198755">
    <property type="component" value="Unassembled WGS sequence"/>
</dbReference>
<organism evidence="2 3">
    <name type="scientific">Methylocapsa palsarum</name>
    <dbReference type="NCBI Taxonomy" id="1612308"/>
    <lineage>
        <taxon>Bacteria</taxon>
        <taxon>Pseudomonadati</taxon>
        <taxon>Pseudomonadota</taxon>
        <taxon>Alphaproteobacteria</taxon>
        <taxon>Hyphomicrobiales</taxon>
        <taxon>Beijerinckiaceae</taxon>
        <taxon>Methylocapsa</taxon>
    </lineage>
</organism>
<protein>
    <submittedName>
        <fullName evidence="2">Uncharacterized protein</fullName>
    </submittedName>
</protein>
<proteinExistence type="predicted"/>